<reference evidence="3" key="1">
    <citation type="submission" date="2022-03" db="EMBL/GenBank/DDBJ databases">
        <authorList>
            <person name="Alioto T."/>
            <person name="Alioto T."/>
            <person name="Gomez Garrido J."/>
        </authorList>
    </citation>
    <scope>NUCLEOTIDE SEQUENCE</scope>
</reference>
<feature type="coiled-coil region" evidence="1">
    <location>
        <begin position="174"/>
        <end position="201"/>
    </location>
</feature>
<organism evidence="3 4">
    <name type="scientific">Pelobates cultripes</name>
    <name type="common">Western spadefoot toad</name>
    <dbReference type="NCBI Taxonomy" id="61616"/>
    <lineage>
        <taxon>Eukaryota</taxon>
        <taxon>Metazoa</taxon>
        <taxon>Chordata</taxon>
        <taxon>Craniata</taxon>
        <taxon>Vertebrata</taxon>
        <taxon>Euteleostomi</taxon>
        <taxon>Amphibia</taxon>
        <taxon>Batrachia</taxon>
        <taxon>Anura</taxon>
        <taxon>Pelobatoidea</taxon>
        <taxon>Pelobatidae</taxon>
        <taxon>Pelobates</taxon>
    </lineage>
</organism>
<gene>
    <name evidence="3" type="ORF">PECUL_23A011671</name>
</gene>
<dbReference type="EMBL" id="OW240922">
    <property type="protein sequence ID" value="CAH2322157.1"/>
    <property type="molecule type" value="Genomic_DNA"/>
</dbReference>
<sequence length="290" mass="32349">MGGRSLELNLNGRTNRELRIIDDNPLQSEVPGYHPTTQTPTRVPLEPKAQEAAAIDARHGTYLLKDPAELDGYTMGRRSQKPPSTAGRGTQDIGDMLQRPMAPKMATPAERTPASPDEGEQHGAGLEISTAPQATESLAGQDTQTLATKQDIADLLMEMRRMHAADINLIKTEMQAMTARTRATEEDILDLQREMREIKDTCYHMQAAQSTLITRLDQTEDRNRRANLKLRGIPDTIDSSELPHYLRRLIATLLPPAQAKNLYWTAVLESEKPDKHQRTPLKMSLSDVTP</sequence>
<protein>
    <submittedName>
        <fullName evidence="3">Uncharacterized protein</fullName>
    </submittedName>
</protein>
<keyword evidence="4" id="KW-1185">Reference proteome</keyword>
<evidence type="ECO:0000313" key="3">
    <source>
        <dbReference type="EMBL" id="CAH2322157.1"/>
    </source>
</evidence>
<dbReference type="Proteomes" id="UP001295444">
    <property type="component" value="Chromosome 11"/>
</dbReference>
<feature type="region of interest" description="Disordered" evidence="2">
    <location>
        <begin position="72"/>
        <end position="95"/>
    </location>
</feature>
<proteinExistence type="predicted"/>
<feature type="region of interest" description="Disordered" evidence="2">
    <location>
        <begin position="104"/>
        <end position="123"/>
    </location>
</feature>
<accession>A0AAD1WT64</accession>
<evidence type="ECO:0000256" key="1">
    <source>
        <dbReference type="SAM" id="Coils"/>
    </source>
</evidence>
<evidence type="ECO:0000313" key="4">
    <source>
        <dbReference type="Proteomes" id="UP001295444"/>
    </source>
</evidence>
<dbReference type="AlphaFoldDB" id="A0AAD1WT64"/>
<evidence type="ECO:0000256" key="2">
    <source>
        <dbReference type="SAM" id="MobiDB-lite"/>
    </source>
</evidence>
<keyword evidence="1" id="KW-0175">Coiled coil</keyword>
<feature type="region of interest" description="Disordered" evidence="2">
    <location>
        <begin position="23"/>
        <end position="45"/>
    </location>
</feature>
<name>A0AAD1WT64_PELCU</name>